<dbReference type="EMBL" id="JAENGZ010000398">
    <property type="protein sequence ID" value="KAG6960175.1"/>
    <property type="molecule type" value="Genomic_DNA"/>
</dbReference>
<sequence>MTVTLPVDKTTKALTRVDNVRCSGTTTKKVLLQLLGSLGHAATCCPQSRAFYQRLQVAASSSRPYGPIS</sequence>
<accession>A0A8T1UF08</accession>
<protein>
    <submittedName>
        <fullName evidence="1">Uncharacterized protein</fullName>
    </submittedName>
</protein>
<organism evidence="1 2">
    <name type="scientific">Phytophthora cactorum</name>
    <dbReference type="NCBI Taxonomy" id="29920"/>
    <lineage>
        <taxon>Eukaryota</taxon>
        <taxon>Sar</taxon>
        <taxon>Stramenopiles</taxon>
        <taxon>Oomycota</taxon>
        <taxon>Peronosporomycetes</taxon>
        <taxon>Peronosporales</taxon>
        <taxon>Peronosporaceae</taxon>
        <taxon>Phytophthora</taxon>
    </lineage>
</organism>
<name>A0A8T1UF08_9STRA</name>
<reference evidence="1" key="1">
    <citation type="submission" date="2021-01" db="EMBL/GenBank/DDBJ databases">
        <title>Phytophthora aleatoria, a newly-described species from Pinus radiata is distinct from Phytophthora cactorum isolates based on comparative genomics.</title>
        <authorList>
            <person name="Mcdougal R."/>
            <person name="Panda P."/>
            <person name="Williams N."/>
            <person name="Studholme D.J."/>
        </authorList>
    </citation>
    <scope>NUCLEOTIDE SEQUENCE</scope>
    <source>
        <strain evidence="1">NZFS 3830</strain>
    </source>
</reference>
<dbReference type="AlphaFoldDB" id="A0A8T1UF08"/>
<comment type="caution">
    <text evidence="1">The sequence shown here is derived from an EMBL/GenBank/DDBJ whole genome shotgun (WGS) entry which is preliminary data.</text>
</comment>
<evidence type="ECO:0000313" key="2">
    <source>
        <dbReference type="Proteomes" id="UP000688947"/>
    </source>
</evidence>
<gene>
    <name evidence="1" type="ORF">JG687_00008367</name>
</gene>
<proteinExistence type="predicted"/>
<evidence type="ECO:0000313" key="1">
    <source>
        <dbReference type="EMBL" id="KAG6960175.1"/>
    </source>
</evidence>
<dbReference type="Proteomes" id="UP000688947">
    <property type="component" value="Unassembled WGS sequence"/>
</dbReference>